<evidence type="ECO:0000313" key="2">
    <source>
        <dbReference type="EMBL" id="SDF84712.1"/>
    </source>
</evidence>
<evidence type="ECO:0000259" key="1">
    <source>
        <dbReference type="PROSITE" id="PS50234"/>
    </source>
</evidence>
<dbReference type="SUPFAM" id="SSF53300">
    <property type="entry name" value="vWA-like"/>
    <property type="match status" value="1"/>
</dbReference>
<accession>A0A1G7PEK5</accession>
<evidence type="ECO:0000313" key="3">
    <source>
        <dbReference type="Proteomes" id="UP000182427"/>
    </source>
</evidence>
<dbReference type="InterPro" id="IPR036465">
    <property type="entry name" value="vWFA_dom_sf"/>
</dbReference>
<dbReference type="Pfam" id="PF00092">
    <property type="entry name" value="VWA"/>
    <property type="match status" value="1"/>
</dbReference>
<dbReference type="Gene3D" id="3.40.50.410">
    <property type="entry name" value="von Willebrand factor, type A domain"/>
    <property type="match status" value="1"/>
</dbReference>
<organism evidence="2 3">
    <name type="scientific">Terriglobus roseus</name>
    <dbReference type="NCBI Taxonomy" id="392734"/>
    <lineage>
        <taxon>Bacteria</taxon>
        <taxon>Pseudomonadati</taxon>
        <taxon>Acidobacteriota</taxon>
        <taxon>Terriglobia</taxon>
        <taxon>Terriglobales</taxon>
        <taxon>Acidobacteriaceae</taxon>
        <taxon>Terriglobus</taxon>
    </lineage>
</organism>
<sequence length="307" mass="33639">MVSSMVFGVAMYAQDVQVETLHVTSRLVEVSAVVTDKTGEPHTGLTKDDFTLKQDGKEQTIQYFSQGNELPLTFIVMIDTSGSQRTFIDDEQRACDVFFETVLGRPQDRAALIEVNANVLAHSDLTNDPGKLHLALYGLHYEQRAANATRLNDAIYALSKNVLANVRGRKAIILISDGGDNGSATKRADAIAEAQRDNVPIYAVSYSAWSGLPQPAFANSPGRSGGDPGMENLQAWSSATGGHVYQVSAGRTLKHIFEDIGQELRTQYEIGYSLPSDTTPKQFHKLELKTKDKSLRVQARNGFFTNP</sequence>
<proteinExistence type="predicted"/>
<reference evidence="2 3" key="1">
    <citation type="submission" date="2016-10" db="EMBL/GenBank/DDBJ databases">
        <authorList>
            <person name="de Groot N.N."/>
        </authorList>
    </citation>
    <scope>NUCLEOTIDE SEQUENCE [LARGE SCALE GENOMIC DNA]</scope>
    <source>
        <strain evidence="2 3">GAS232</strain>
    </source>
</reference>
<dbReference type="InterPro" id="IPR017802">
    <property type="entry name" value="VWFA-rel_acidobac-type"/>
</dbReference>
<dbReference type="PROSITE" id="PS50234">
    <property type="entry name" value="VWFA"/>
    <property type="match status" value="1"/>
</dbReference>
<keyword evidence="3" id="KW-1185">Reference proteome</keyword>
<dbReference type="InterPro" id="IPR002035">
    <property type="entry name" value="VWF_A"/>
</dbReference>
<gene>
    <name evidence="2" type="ORF">SAMN05444167_3482</name>
</gene>
<dbReference type="EMBL" id="LT629690">
    <property type="protein sequence ID" value="SDF84712.1"/>
    <property type="molecule type" value="Genomic_DNA"/>
</dbReference>
<dbReference type="SMART" id="SM00327">
    <property type="entry name" value="VWA"/>
    <property type="match status" value="1"/>
</dbReference>
<feature type="domain" description="VWFA" evidence="1">
    <location>
        <begin position="73"/>
        <end position="260"/>
    </location>
</feature>
<dbReference type="CDD" id="cd00198">
    <property type="entry name" value="vWFA"/>
    <property type="match status" value="1"/>
</dbReference>
<dbReference type="Proteomes" id="UP000182427">
    <property type="component" value="Chromosome I"/>
</dbReference>
<protein>
    <submittedName>
        <fullName evidence="2">Ca-activated chloride channel family protein</fullName>
    </submittedName>
</protein>
<dbReference type="NCBIfam" id="TIGR03436">
    <property type="entry name" value="acidobact_VWFA"/>
    <property type="match status" value="1"/>
</dbReference>
<dbReference type="AlphaFoldDB" id="A0A1G7PEK5"/>
<name>A0A1G7PEK5_9BACT</name>